<dbReference type="AlphaFoldDB" id="A0A847RZM8"/>
<dbReference type="Pfam" id="PF14137">
    <property type="entry name" value="DUF4304"/>
    <property type="match status" value="1"/>
</dbReference>
<name>A0A847RZM8_9BACT</name>
<proteinExistence type="predicted"/>
<dbReference type="Proteomes" id="UP000570474">
    <property type="component" value="Unassembled WGS sequence"/>
</dbReference>
<dbReference type="EMBL" id="JABAIA010000002">
    <property type="protein sequence ID" value="NLR66575.1"/>
    <property type="molecule type" value="Genomic_DNA"/>
</dbReference>
<gene>
    <name evidence="1" type="ORF">HGH92_19855</name>
</gene>
<accession>A0A847RZM8</accession>
<keyword evidence="2" id="KW-1185">Reference proteome</keyword>
<protein>
    <submittedName>
        <fullName evidence="1">DUF4304 domain-containing protein</fullName>
    </submittedName>
</protein>
<evidence type="ECO:0000313" key="2">
    <source>
        <dbReference type="Proteomes" id="UP000570474"/>
    </source>
</evidence>
<reference evidence="1 2" key="1">
    <citation type="submission" date="2020-04" db="EMBL/GenBank/DDBJ databases">
        <authorList>
            <person name="Yin C."/>
        </authorList>
    </citation>
    <scope>NUCLEOTIDE SEQUENCE [LARGE SCALE GENOMIC DNA]</scope>
    <source>
        <strain evidence="1 2">Ae27</strain>
    </source>
</reference>
<dbReference type="InterPro" id="IPR025412">
    <property type="entry name" value="DUF4304"/>
</dbReference>
<sequence length="231" mass="26374">METNTREIFLSACTKIAERLSAYGFKPMQKAQTLRKTTRNKKVYFDIHFQSSVKNWSGGVTLWPYLTIASGELKKWQIQQHQDKDATGMIFATRLENLTPLKNKNQDWNMAVSNQENVIPQLCELIITYALPLFDKFEDTGLAVQDMVANGVAFNAHFDARHQNLPIDFLCCFGSQELAQAAFDNYLRQQKLTAGAKRVYEEMAAQKPPVNKNITDSTMRAAYRNHLTINT</sequence>
<organism evidence="1 2">
    <name type="scientific">Chitinophaga varians</name>
    <dbReference type="NCBI Taxonomy" id="2202339"/>
    <lineage>
        <taxon>Bacteria</taxon>
        <taxon>Pseudomonadati</taxon>
        <taxon>Bacteroidota</taxon>
        <taxon>Chitinophagia</taxon>
        <taxon>Chitinophagales</taxon>
        <taxon>Chitinophagaceae</taxon>
        <taxon>Chitinophaga</taxon>
    </lineage>
</organism>
<evidence type="ECO:0000313" key="1">
    <source>
        <dbReference type="EMBL" id="NLR66575.1"/>
    </source>
</evidence>
<dbReference type="RefSeq" id="WP_168872492.1">
    <property type="nucleotide sequence ID" value="NZ_JABAIA010000002.1"/>
</dbReference>
<comment type="caution">
    <text evidence="1">The sequence shown here is derived from an EMBL/GenBank/DDBJ whole genome shotgun (WGS) entry which is preliminary data.</text>
</comment>